<gene>
    <name evidence="2" type="ORF">GCM10007103_23710</name>
</gene>
<feature type="transmembrane region" description="Helical" evidence="1">
    <location>
        <begin position="143"/>
        <end position="167"/>
    </location>
</feature>
<organism evidence="2 3">
    <name type="scientific">Salinimicrobium marinum</name>
    <dbReference type="NCBI Taxonomy" id="680283"/>
    <lineage>
        <taxon>Bacteria</taxon>
        <taxon>Pseudomonadati</taxon>
        <taxon>Bacteroidota</taxon>
        <taxon>Flavobacteriia</taxon>
        <taxon>Flavobacteriales</taxon>
        <taxon>Flavobacteriaceae</taxon>
        <taxon>Salinimicrobium</taxon>
    </lineage>
</organism>
<dbReference type="Proteomes" id="UP000610456">
    <property type="component" value="Unassembled WGS sequence"/>
</dbReference>
<evidence type="ECO:0000313" key="3">
    <source>
        <dbReference type="Proteomes" id="UP000610456"/>
    </source>
</evidence>
<dbReference type="EMBL" id="BMXB01000010">
    <property type="protein sequence ID" value="GHA41674.1"/>
    <property type="molecule type" value="Genomic_DNA"/>
</dbReference>
<feature type="transmembrane region" description="Helical" evidence="1">
    <location>
        <begin position="46"/>
        <end position="64"/>
    </location>
</feature>
<proteinExistence type="predicted"/>
<reference evidence="2" key="1">
    <citation type="journal article" date="2014" name="Int. J. Syst. Evol. Microbiol.">
        <title>Complete genome sequence of Corynebacterium casei LMG S-19264T (=DSM 44701T), isolated from a smear-ripened cheese.</title>
        <authorList>
            <consortium name="US DOE Joint Genome Institute (JGI-PGF)"/>
            <person name="Walter F."/>
            <person name="Albersmeier A."/>
            <person name="Kalinowski J."/>
            <person name="Ruckert C."/>
        </authorList>
    </citation>
    <scope>NUCLEOTIDE SEQUENCE</scope>
    <source>
        <strain evidence="2">KCTC 12719</strain>
    </source>
</reference>
<name>A0A918SH46_9FLAO</name>
<keyword evidence="1" id="KW-1133">Transmembrane helix</keyword>
<feature type="transmembrane region" description="Helical" evidence="1">
    <location>
        <begin position="12"/>
        <end position="34"/>
    </location>
</feature>
<protein>
    <recommendedName>
        <fullName evidence="4">DUF4199 domain-containing protein</fullName>
    </recommendedName>
</protein>
<comment type="caution">
    <text evidence="2">The sequence shown here is derived from an EMBL/GenBank/DDBJ whole genome shotgun (WGS) entry which is preliminary data.</text>
</comment>
<dbReference type="InterPro" id="IPR025250">
    <property type="entry name" value="DUF4199"/>
</dbReference>
<accession>A0A918SH46</accession>
<evidence type="ECO:0000313" key="2">
    <source>
        <dbReference type="EMBL" id="GHA41674.1"/>
    </source>
</evidence>
<evidence type="ECO:0008006" key="4">
    <source>
        <dbReference type="Google" id="ProtNLM"/>
    </source>
</evidence>
<keyword evidence="3" id="KW-1185">Reference proteome</keyword>
<evidence type="ECO:0000256" key="1">
    <source>
        <dbReference type="SAM" id="Phobius"/>
    </source>
</evidence>
<sequence>MEQSTAQSPGKFAITYGVILGIIIVLIALLMYVTGMALEGIQWPMYIYYVIFPVVIIIAIKAYKKENSGFLSVSEALKTGVATAVISGLIFLVYNLLFNYIIEPTYAQQAIDATRDQLSEAGTMTDEQIEATLEWVKWGSDPLIGSAIWIAFSAFLGLIYSLIAGLIMKQKRPYEV</sequence>
<dbReference type="AlphaFoldDB" id="A0A918SH46"/>
<feature type="transmembrane region" description="Helical" evidence="1">
    <location>
        <begin position="76"/>
        <end position="97"/>
    </location>
</feature>
<dbReference type="RefSeq" id="WP_189604980.1">
    <property type="nucleotide sequence ID" value="NZ_BMXB01000010.1"/>
</dbReference>
<dbReference type="Pfam" id="PF13858">
    <property type="entry name" value="DUF4199"/>
    <property type="match status" value="1"/>
</dbReference>
<reference evidence="2" key="2">
    <citation type="submission" date="2020-09" db="EMBL/GenBank/DDBJ databases">
        <authorList>
            <person name="Sun Q."/>
            <person name="Kim S."/>
        </authorList>
    </citation>
    <scope>NUCLEOTIDE SEQUENCE</scope>
    <source>
        <strain evidence="2">KCTC 12719</strain>
    </source>
</reference>
<keyword evidence="1" id="KW-0812">Transmembrane</keyword>
<keyword evidence="1" id="KW-0472">Membrane</keyword>